<keyword evidence="1" id="KW-0732">Signal</keyword>
<evidence type="ECO:0000313" key="2">
    <source>
        <dbReference type="EMBL" id="OAG31741.1"/>
    </source>
</evidence>
<evidence type="ECO:0000313" key="3">
    <source>
        <dbReference type="Proteomes" id="UP000185944"/>
    </source>
</evidence>
<proteinExistence type="predicted"/>
<gene>
    <name evidence="2" type="ORF">NEDG_00216</name>
</gene>
<dbReference type="Gene3D" id="1.10.287.110">
    <property type="entry name" value="DnaJ domain"/>
    <property type="match status" value="1"/>
</dbReference>
<organism evidence="2 3">
    <name type="scientific">Nematocida displodere</name>
    <dbReference type="NCBI Taxonomy" id="1805483"/>
    <lineage>
        <taxon>Eukaryota</taxon>
        <taxon>Fungi</taxon>
        <taxon>Fungi incertae sedis</taxon>
        <taxon>Microsporidia</taxon>
        <taxon>Nematocida</taxon>
    </lineage>
</organism>
<dbReference type="VEuPathDB" id="MicrosporidiaDB:NEDG_00216"/>
<protein>
    <submittedName>
        <fullName evidence="2">Uncharacterized protein</fullName>
    </submittedName>
</protein>
<dbReference type="GeneID" id="93646566"/>
<comment type="caution">
    <text evidence="2">The sequence shown here is derived from an EMBL/GenBank/DDBJ whole genome shotgun (WGS) entry which is preliminary data.</text>
</comment>
<dbReference type="Proteomes" id="UP000185944">
    <property type="component" value="Unassembled WGS sequence"/>
</dbReference>
<reference evidence="2 3" key="1">
    <citation type="submission" date="2016-02" db="EMBL/GenBank/DDBJ databases">
        <title>Discovery of a natural microsporidian pathogen with a broad tissue tropism in Caenorhabditis elegans.</title>
        <authorList>
            <person name="Luallen R.J."/>
            <person name="Reinke A.W."/>
            <person name="Tong L."/>
            <person name="Botts M.R."/>
            <person name="Felix M.-A."/>
            <person name="Troemel E.R."/>
        </authorList>
    </citation>
    <scope>NUCLEOTIDE SEQUENCE [LARGE SCALE GENOMIC DNA]</scope>
    <source>
        <strain evidence="2 3">JUm2807</strain>
    </source>
</reference>
<dbReference type="AlphaFoldDB" id="A0A177EJU9"/>
<feature type="signal peptide" evidence="1">
    <location>
        <begin position="1"/>
        <end position="20"/>
    </location>
</feature>
<dbReference type="RefSeq" id="XP_067545342.1">
    <property type="nucleotide sequence ID" value="XM_067687634.1"/>
</dbReference>
<feature type="chain" id="PRO_5008060470" evidence="1">
    <location>
        <begin position="21"/>
        <end position="91"/>
    </location>
</feature>
<name>A0A177EJU9_9MICR</name>
<keyword evidence="3" id="KW-1185">Reference proteome</keyword>
<dbReference type="EMBL" id="LTDL01000014">
    <property type="protein sequence ID" value="OAG31741.1"/>
    <property type="molecule type" value="Genomic_DNA"/>
</dbReference>
<evidence type="ECO:0000256" key="1">
    <source>
        <dbReference type="SAM" id="SignalP"/>
    </source>
</evidence>
<accession>A0A177EJU9</accession>
<dbReference type="InterPro" id="IPR036869">
    <property type="entry name" value="J_dom_sf"/>
</dbReference>
<sequence>MGGLCLLVSLLGRSLKSSVAEYATLLGAMSVPEAKKILNLPETQKPSLASVHERASLLLRRNQERTSAFAPSAYLIGKIESARVVLSAEVE</sequence>